<dbReference type="RefSeq" id="WP_120117196.1">
    <property type="nucleotide sequence ID" value="NZ_QYTW02000006.1"/>
</dbReference>
<proteinExistence type="predicted"/>
<sequence>MKTKYTDVKLKKDVVEIALSFFLLVSLIYFLYFIACRLFFGISEIKFFCYLIIGISVIAIVAFFIYLTMLSEQEHSRNGLYFCTCCNHYVREYQFDFFKKGVCPNCGSDFKKMQKIPPEEEMDWMKKYPDFNKRNFKDCVYRVFKYEFQIKKNVKKIKKQAQAVAGTKSFMEYTKMDEKMSDIQKQVLEDTKQLEAELIKKVEKLIEIVPLYAVERLVKILEILEPSRG</sequence>
<keyword evidence="1" id="KW-0812">Transmembrane</keyword>
<accession>A0A429X9T5</accession>
<dbReference type="EMBL" id="QYTW02000006">
    <property type="protein sequence ID" value="RST60160.1"/>
    <property type="molecule type" value="Genomic_DNA"/>
</dbReference>
<comment type="caution">
    <text evidence="2">The sequence shown here is derived from an EMBL/GenBank/DDBJ whole genome shotgun (WGS) entry which is preliminary data.</text>
</comment>
<feature type="transmembrane region" description="Helical" evidence="1">
    <location>
        <begin position="17"/>
        <end position="40"/>
    </location>
</feature>
<protein>
    <submittedName>
        <fullName evidence="2">Uncharacterized protein</fullName>
    </submittedName>
</protein>
<dbReference type="AlphaFoldDB" id="A0A429X9T5"/>
<feature type="transmembrane region" description="Helical" evidence="1">
    <location>
        <begin position="47"/>
        <end position="67"/>
    </location>
</feature>
<keyword evidence="1" id="KW-0472">Membrane</keyword>
<organism evidence="2 3">
    <name type="scientific">Siminovitchia terrae</name>
    <name type="common">Bacillus terrae</name>
    <dbReference type="NCBI Taxonomy" id="1914933"/>
    <lineage>
        <taxon>Bacteria</taxon>
        <taxon>Bacillati</taxon>
        <taxon>Bacillota</taxon>
        <taxon>Bacilli</taxon>
        <taxon>Bacillales</taxon>
        <taxon>Bacillaceae</taxon>
        <taxon>Siminovitchia</taxon>
    </lineage>
</organism>
<name>A0A429X9T5_SIMTE</name>
<keyword evidence="1" id="KW-1133">Transmembrane helix</keyword>
<dbReference type="OrthoDB" id="9808883at2"/>
<evidence type="ECO:0000313" key="3">
    <source>
        <dbReference type="Proteomes" id="UP000287296"/>
    </source>
</evidence>
<gene>
    <name evidence="2" type="ORF">D5F11_008880</name>
</gene>
<reference evidence="2 3" key="1">
    <citation type="submission" date="2018-12" db="EMBL/GenBank/DDBJ databases">
        <authorList>
            <person name="Sun L."/>
            <person name="Chen Z."/>
        </authorList>
    </citation>
    <scope>NUCLEOTIDE SEQUENCE [LARGE SCALE GENOMIC DNA]</scope>
    <source>
        <strain evidence="2 3">LMG 29736</strain>
    </source>
</reference>
<evidence type="ECO:0000313" key="2">
    <source>
        <dbReference type="EMBL" id="RST60160.1"/>
    </source>
</evidence>
<dbReference type="Proteomes" id="UP000287296">
    <property type="component" value="Unassembled WGS sequence"/>
</dbReference>
<evidence type="ECO:0000256" key="1">
    <source>
        <dbReference type="SAM" id="Phobius"/>
    </source>
</evidence>